<organism evidence="2 3">
    <name type="scientific">Undibacterium terreum</name>
    <dbReference type="NCBI Taxonomy" id="1224302"/>
    <lineage>
        <taxon>Bacteria</taxon>
        <taxon>Pseudomonadati</taxon>
        <taxon>Pseudomonadota</taxon>
        <taxon>Betaproteobacteria</taxon>
        <taxon>Burkholderiales</taxon>
        <taxon>Oxalobacteraceae</taxon>
        <taxon>Undibacterium</taxon>
    </lineage>
</organism>
<name>A0A916U980_9BURK</name>
<dbReference type="EMBL" id="BMED01000001">
    <property type="protein sequence ID" value="GGC65243.1"/>
    <property type="molecule type" value="Genomic_DNA"/>
</dbReference>
<sequence length="125" mass="13605">MKFASIRLVTEQFETLLAFYQHLSGIEPARLADGFAEVRFEGATLAISSQQLVARFNAGAAIAAANRSAILEFEVMEVEAVSNSLLQINAEVLMPVTRMPWGNLSLLVRDPDGNVANVFSRPVVP</sequence>
<dbReference type="InterPro" id="IPR029068">
    <property type="entry name" value="Glyas_Bleomycin-R_OHBP_Dase"/>
</dbReference>
<comment type="caution">
    <text evidence="2">The sequence shown here is derived from an EMBL/GenBank/DDBJ whole genome shotgun (WGS) entry which is preliminary data.</text>
</comment>
<dbReference type="AlphaFoldDB" id="A0A916U980"/>
<reference evidence="2" key="2">
    <citation type="submission" date="2020-09" db="EMBL/GenBank/DDBJ databases">
        <authorList>
            <person name="Sun Q."/>
            <person name="Zhou Y."/>
        </authorList>
    </citation>
    <scope>NUCLEOTIDE SEQUENCE</scope>
    <source>
        <strain evidence="2">CGMCC 1.10998</strain>
    </source>
</reference>
<accession>A0A916U980</accession>
<dbReference type="Proteomes" id="UP000637423">
    <property type="component" value="Unassembled WGS sequence"/>
</dbReference>
<evidence type="ECO:0000313" key="3">
    <source>
        <dbReference type="Proteomes" id="UP000637423"/>
    </source>
</evidence>
<reference evidence="2" key="1">
    <citation type="journal article" date="2014" name="Int. J. Syst. Evol. Microbiol.">
        <title>Complete genome sequence of Corynebacterium casei LMG S-19264T (=DSM 44701T), isolated from a smear-ripened cheese.</title>
        <authorList>
            <consortium name="US DOE Joint Genome Institute (JGI-PGF)"/>
            <person name="Walter F."/>
            <person name="Albersmeier A."/>
            <person name="Kalinowski J."/>
            <person name="Ruckert C."/>
        </authorList>
    </citation>
    <scope>NUCLEOTIDE SEQUENCE</scope>
    <source>
        <strain evidence="2">CGMCC 1.10998</strain>
    </source>
</reference>
<dbReference type="RefSeq" id="WP_188564868.1">
    <property type="nucleotide sequence ID" value="NZ_BMED01000001.1"/>
</dbReference>
<dbReference type="InterPro" id="IPR037523">
    <property type="entry name" value="VOC_core"/>
</dbReference>
<dbReference type="Pfam" id="PF00903">
    <property type="entry name" value="Glyoxalase"/>
    <property type="match status" value="1"/>
</dbReference>
<evidence type="ECO:0000313" key="2">
    <source>
        <dbReference type="EMBL" id="GGC65243.1"/>
    </source>
</evidence>
<gene>
    <name evidence="2" type="ORF">GCM10011396_10290</name>
</gene>
<protein>
    <submittedName>
        <fullName evidence="2">Glyoxalase</fullName>
    </submittedName>
</protein>
<proteinExistence type="predicted"/>
<keyword evidence="3" id="KW-1185">Reference proteome</keyword>
<dbReference type="PROSITE" id="PS51819">
    <property type="entry name" value="VOC"/>
    <property type="match status" value="1"/>
</dbReference>
<feature type="domain" description="VOC" evidence="1">
    <location>
        <begin position="2"/>
        <end position="121"/>
    </location>
</feature>
<dbReference type="Gene3D" id="3.10.180.10">
    <property type="entry name" value="2,3-Dihydroxybiphenyl 1,2-Dioxygenase, domain 1"/>
    <property type="match status" value="1"/>
</dbReference>
<evidence type="ECO:0000259" key="1">
    <source>
        <dbReference type="PROSITE" id="PS51819"/>
    </source>
</evidence>
<dbReference type="SUPFAM" id="SSF54593">
    <property type="entry name" value="Glyoxalase/Bleomycin resistance protein/Dihydroxybiphenyl dioxygenase"/>
    <property type="match status" value="1"/>
</dbReference>
<dbReference type="InterPro" id="IPR004360">
    <property type="entry name" value="Glyas_Fos-R_dOase_dom"/>
</dbReference>